<evidence type="ECO:0000256" key="10">
    <source>
        <dbReference type="SAM" id="Phobius"/>
    </source>
</evidence>
<keyword evidence="8 10" id="KW-0472">Membrane</keyword>
<reference evidence="14" key="1">
    <citation type="submission" date="2016-05" db="EMBL/GenBank/DDBJ databases">
        <title>Comparative genomics of biotechnologically important yeasts.</title>
        <authorList>
            <consortium name="DOE Joint Genome Institute"/>
            <person name="Riley R."/>
            <person name="Haridas S."/>
            <person name="Wolfe K.H."/>
            <person name="Lopes M.R."/>
            <person name="Hittinger C.T."/>
            <person name="Goker M."/>
            <person name="Salamov A."/>
            <person name="Wisecaver J."/>
            <person name="Long T.M."/>
            <person name="Aerts A.L."/>
            <person name="Barry K."/>
            <person name="Choi C."/>
            <person name="Clum A."/>
            <person name="Coughlan A.Y."/>
            <person name="Deshpande S."/>
            <person name="Douglass A.P."/>
            <person name="Hanson S.J."/>
            <person name="Klenk H.-P."/>
            <person name="Labutti K."/>
            <person name="Lapidus A."/>
            <person name="Lindquist E."/>
            <person name="Lipzen A."/>
            <person name="Meier-Kolthoff J.P."/>
            <person name="Ohm R.A."/>
            <person name="Otillar R.P."/>
            <person name="Pangilinan J."/>
            <person name="Peng Y."/>
            <person name="Rokas A."/>
            <person name="Rosa C.A."/>
            <person name="Scheuner C."/>
            <person name="Sibirny A.A."/>
            <person name="Slot J.C."/>
            <person name="Stielow J.B."/>
            <person name="Sun H."/>
            <person name="Kurtzman C.P."/>
            <person name="Blackwell M."/>
            <person name="Grigoriev I.V."/>
            <person name="Jeffries T.W."/>
        </authorList>
    </citation>
    <scope>NUCLEOTIDE SEQUENCE [LARGE SCALE GENOMIC DNA]</scope>
    <source>
        <strain evidence="14">NRRL Y-17324</strain>
    </source>
</reference>
<dbReference type="AlphaFoldDB" id="A0A1E4SS90"/>
<sequence length="290" mass="31605">MKVSSVLTGAALALGVSGFADTASFYSSHEFGSFKYIEQASDVAHALEAYSDTICSLGGKLVIYRAKNVHMSVDQAVNTIKHVHYDNSDALDLSLGQSCSVKYVEGMEASNTDENVLIRDVDSEELALDVNELMSSGKHVIVQQIPSFEGASKLKAFKEYIGEQYEHLKGHQHAKKAQDSEEEYLQAVSELEDDLRAAESFIAHEGDSLVTALASPKASSTAAPVADAPKKITNANLFTTYQFFTPGILSCAIVSFALIGILYGALRWISALEISYHAFEKQVDYEKKNE</sequence>
<dbReference type="InterPro" id="IPR046756">
    <property type="entry name" value="VAS1/VOA1_TM"/>
</dbReference>
<keyword evidence="7 10" id="KW-1133">Transmembrane helix</keyword>
<dbReference type="STRING" id="984487.A0A1E4SS90"/>
<dbReference type="Proteomes" id="UP000094285">
    <property type="component" value="Unassembled WGS sequence"/>
</dbReference>
<dbReference type="EMBL" id="KV453909">
    <property type="protein sequence ID" value="ODV82383.1"/>
    <property type="molecule type" value="Genomic_DNA"/>
</dbReference>
<protein>
    <recommendedName>
        <fullName evidence="3">Protein BIG1</fullName>
    </recommendedName>
</protein>
<evidence type="ECO:0000313" key="14">
    <source>
        <dbReference type="Proteomes" id="UP000094285"/>
    </source>
</evidence>
<dbReference type="GO" id="GO:0006078">
    <property type="term" value="P:(1-&gt;6)-beta-D-glucan biosynthetic process"/>
    <property type="evidence" value="ECO:0007669"/>
    <property type="project" value="TreeGrafter"/>
</dbReference>
<proteinExistence type="inferred from homology"/>
<feature type="chain" id="PRO_5009162900" description="Protein BIG1" evidence="11">
    <location>
        <begin position="23"/>
        <end position="290"/>
    </location>
</feature>
<keyword evidence="9" id="KW-0961">Cell wall biogenesis/degradation</keyword>
<dbReference type="GeneID" id="30985570"/>
<evidence type="ECO:0000256" key="7">
    <source>
        <dbReference type="ARBA" id="ARBA00022989"/>
    </source>
</evidence>
<dbReference type="Pfam" id="PF20520">
    <property type="entry name" value="Ac45-VOA1_TM"/>
    <property type="match status" value="1"/>
</dbReference>
<dbReference type="GO" id="GO:0009272">
    <property type="term" value="P:fungal-type cell wall biogenesis"/>
    <property type="evidence" value="ECO:0007669"/>
    <property type="project" value="TreeGrafter"/>
</dbReference>
<organism evidence="13 14">
    <name type="scientific">Suhomyces tanzawaensis NRRL Y-17324</name>
    <dbReference type="NCBI Taxonomy" id="984487"/>
    <lineage>
        <taxon>Eukaryota</taxon>
        <taxon>Fungi</taxon>
        <taxon>Dikarya</taxon>
        <taxon>Ascomycota</taxon>
        <taxon>Saccharomycotina</taxon>
        <taxon>Pichiomycetes</taxon>
        <taxon>Debaryomycetaceae</taxon>
        <taxon>Suhomyces</taxon>
    </lineage>
</organism>
<evidence type="ECO:0000256" key="2">
    <source>
        <dbReference type="ARBA" id="ARBA00008203"/>
    </source>
</evidence>
<name>A0A1E4SS90_9ASCO</name>
<evidence type="ECO:0000256" key="3">
    <source>
        <dbReference type="ARBA" id="ARBA00022089"/>
    </source>
</evidence>
<evidence type="ECO:0000256" key="9">
    <source>
        <dbReference type="ARBA" id="ARBA00023316"/>
    </source>
</evidence>
<evidence type="ECO:0000256" key="8">
    <source>
        <dbReference type="ARBA" id="ARBA00023136"/>
    </source>
</evidence>
<feature type="signal peptide" evidence="11">
    <location>
        <begin position="1"/>
        <end position="22"/>
    </location>
</feature>
<gene>
    <name evidence="13" type="ORF">CANTADRAFT_88286</name>
</gene>
<evidence type="ECO:0000256" key="5">
    <source>
        <dbReference type="ARBA" id="ARBA00022729"/>
    </source>
</evidence>
<dbReference type="RefSeq" id="XP_020067505.1">
    <property type="nucleotide sequence ID" value="XM_020211434.1"/>
</dbReference>
<evidence type="ECO:0000256" key="11">
    <source>
        <dbReference type="SAM" id="SignalP"/>
    </source>
</evidence>
<accession>A0A1E4SS90</accession>
<dbReference type="GO" id="GO:0071555">
    <property type="term" value="P:cell wall organization"/>
    <property type="evidence" value="ECO:0007669"/>
    <property type="project" value="UniProtKB-KW"/>
</dbReference>
<dbReference type="PANTHER" id="PTHR28285:SF1">
    <property type="entry name" value="PROTEIN BIG1"/>
    <property type="match status" value="1"/>
</dbReference>
<keyword evidence="4 10" id="KW-0812">Transmembrane</keyword>
<evidence type="ECO:0000259" key="12">
    <source>
        <dbReference type="Pfam" id="PF20520"/>
    </source>
</evidence>
<feature type="transmembrane region" description="Helical" evidence="10">
    <location>
        <begin position="243"/>
        <end position="266"/>
    </location>
</feature>
<dbReference type="PANTHER" id="PTHR28285">
    <property type="entry name" value="PROTEIN BIG1"/>
    <property type="match status" value="1"/>
</dbReference>
<keyword evidence="5 11" id="KW-0732">Signal</keyword>
<dbReference type="GO" id="GO:0005789">
    <property type="term" value="C:endoplasmic reticulum membrane"/>
    <property type="evidence" value="ECO:0007669"/>
    <property type="project" value="UniProtKB-SubCell"/>
</dbReference>
<evidence type="ECO:0000256" key="1">
    <source>
        <dbReference type="ARBA" id="ARBA00004115"/>
    </source>
</evidence>
<keyword evidence="14" id="KW-1185">Reference proteome</keyword>
<keyword evidence="6" id="KW-0256">Endoplasmic reticulum</keyword>
<dbReference type="OrthoDB" id="9985059at2759"/>
<evidence type="ECO:0000256" key="6">
    <source>
        <dbReference type="ARBA" id="ARBA00022824"/>
    </source>
</evidence>
<dbReference type="InterPro" id="IPR037654">
    <property type="entry name" value="Big1"/>
</dbReference>
<feature type="domain" description="V-type proton ATPase subunit S1/VOA1 transmembrane" evidence="12">
    <location>
        <begin position="242"/>
        <end position="281"/>
    </location>
</feature>
<evidence type="ECO:0000313" key="13">
    <source>
        <dbReference type="EMBL" id="ODV82383.1"/>
    </source>
</evidence>
<comment type="similarity">
    <text evidence="2">Belongs to the BIG1 family.</text>
</comment>
<comment type="subcellular location">
    <subcellularLocation>
        <location evidence="1">Endoplasmic reticulum membrane</location>
        <topology evidence="1">Single-pass type I membrane protein</topology>
    </subcellularLocation>
</comment>
<evidence type="ECO:0000256" key="4">
    <source>
        <dbReference type="ARBA" id="ARBA00022692"/>
    </source>
</evidence>